<evidence type="ECO:0000256" key="2">
    <source>
        <dbReference type="ARBA" id="ARBA00022737"/>
    </source>
</evidence>
<reference evidence="3 4" key="1">
    <citation type="journal article" date="2023" name="Arcadia Sci">
        <title>De novo assembly of a long-read Amblyomma americanum tick genome.</title>
        <authorList>
            <person name="Chou S."/>
            <person name="Poskanzer K.E."/>
            <person name="Rollins M."/>
            <person name="Thuy-Boun P.S."/>
        </authorList>
    </citation>
    <scope>NUCLEOTIDE SEQUENCE [LARGE SCALE GENOMIC DNA]</scope>
    <source>
        <strain evidence="3">F_SG_1</strain>
        <tissue evidence="3">Salivary glands</tissue>
    </source>
</reference>
<sequence>MELIKLARKSGQLNLTGRGMIDVPDQVWNINILTDDERRGLSLSLDQCDGDRWWDQADLTKLYLSSNKLSSLSPDIEKLQALTILELNDNDLASLPDTIGNLRQLSKLNISRNKIEKLPNSFFQLKELRQLIAHHNAISELSDDIGNLSFLEMMDLSHNKLTSLPAMIGFLSRVTNLNLSYNKLSELPPEIGSMNALQILDVSSNHLQSLPEPVGSLCHLEQLFAQQNDLTALPPFAGCARLKELHVGNNAIEEFPIEVIETLLGLRTLDLKCNKLSHLSPDITMIQGLERLDLSNNNLASLPYELGTLVHLKGLGVEGNPLRAIRRDIVKRGTVHLLKWLQDRLGESPESAANKRLSGGAGLNDGSDLAESIEKFALKTTHALELSKRSLHDVPEEIFRMAAECDASTIDLSKNALESVPKGLEIACPVMTELNLGFNKLSSLPGFLCLATRLTFLDLRNNQLSDLPMEMSTLSSVREVNLSFNRFSRIPEVVTSWETLEILFASDNKIEQLDLAELQKLKRIAVLDLRNNSILQVPPELGNMRQLRNLQLEGNLFRNPRPAILSKGTPALLEFLRDRIPR</sequence>
<gene>
    <name evidence="3" type="ORF">V5799_033819</name>
</gene>
<dbReference type="SMART" id="SM00369">
    <property type="entry name" value="LRR_TYP"/>
    <property type="match status" value="14"/>
</dbReference>
<dbReference type="InterPro" id="IPR032675">
    <property type="entry name" value="LRR_dom_sf"/>
</dbReference>
<dbReference type="PROSITE" id="PS51450">
    <property type="entry name" value="LRR"/>
    <property type="match status" value="5"/>
</dbReference>
<evidence type="ECO:0000313" key="4">
    <source>
        <dbReference type="Proteomes" id="UP001321473"/>
    </source>
</evidence>
<dbReference type="SMART" id="SM00364">
    <property type="entry name" value="LRR_BAC"/>
    <property type="match status" value="12"/>
</dbReference>
<dbReference type="InterPro" id="IPR003591">
    <property type="entry name" value="Leu-rich_rpt_typical-subtyp"/>
</dbReference>
<dbReference type="FunFam" id="3.80.10.10:FF:000116">
    <property type="entry name" value="Leucine-rich repeat-containing protein 40"/>
    <property type="match status" value="1"/>
</dbReference>
<proteinExistence type="predicted"/>
<organism evidence="3 4">
    <name type="scientific">Amblyomma americanum</name>
    <name type="common">Lone star tick</name>
    <dbReference type="NCBI Taxonomy" id="6943"/>
    <lineage>
        <taxon>Eukaryota</taxon>
        <taxon>Metazoa</taxon>
        <taxon>Ecdysozoa</taxon>
        <taxon>Arthropoda</taxon>
        <taxon>Chelicerata</taxon>
        <taxon>Arachnida</taxon>
        <taxon>Acari</taxon>
        <taxon>Parasitiformes</taxon>
        <taxon>Ixodida</taxon>
        <taxon>Ixodoidea</taxon>
        <taxon>Ixodidae</taxon>
        <taxon>Amblyomminae</taxon>
        <taxon>Amblyomma</taxon>
    </lineage>
</organism>
<dbReference type="Gene3D" id="3.80.10.10">
    <property type="entry name" value="Ribonuclease Inhibitor"/>
    <property type="match status" value="3"/>
</dbReference>
<comment type="caution">
    <text evidence="3">The sequence shown here is derived from an EMBL/GenBank/DDBJ whole genome shotgun (WGS) entry which is preliminary data.</text>
</comment>
<dbReference type="PANTHER" id="PTHR48051:SF1">
    <property type="entry name" value="RAS SUPPRESSOR PROTEIN 1"/>
    <property type="match status" value="1"/>
</dbReference>
<dbReference type="SUPFAM" id="SSF52058">
    <property type="entry name" value="L domain-like"/>
    <property type="match status" value="2"/>
</dbReference>
<dbReference type="FunFam" id="3.80.10.10:FF:000193">
    <property type="entry name" value="Leucine-rich repeat-containing protein 40"/>
    <property type="match status" value="1"/>
</dbReference>
<dbReference type="PRINTS" id="PR00019">
    <property type="entry name" value="LEURICHRPT"/>
</dbReference>
<keyword evidence="4" id="KW-1185">Reference proteome</keyword>
<dbReference type="Pfam" id="PF13855">
    <property type="entry name" value="LRR_8"/>
    <property type="match status" value="4"/>
</dbReference>
<dbReference type="EMBL" id="JARKHS020029210">
    <property type="protein sequence ID" value="KAK8763570.1"/>
    <property type="molecule type" value="Genomic_DNA"/>
</dbReference>
<dbReference type="InterPro" id="IPR001611">
    <property type="entry name" value="Leu-rich_rpt"/>
</dbReference>
<keyword evidence="2" id="KW-0677">Repeat</keyword>
<dbReference type="AlphaFoldDB" id="A0AAQ4DM80"/>
<evidence type="ECO:0000256" key="1">
    <source>
        <dbReference type="ARBA" id="ARBA00022614"/>
    </source>
</evidence>
<dbReference type="GO" id="GO:0005737">
    <property type="term" value="C:cytoplasm"/>
    <property type="evidence" value="ECO:0007669"/>
    <property type="project" value="TreeGrafter"/>
</dbReference>
<accession>A0AAQ4DM80</accession>
<keyword evidence="1" id="KW-0433">Leucine-rich repeat</keyword>
<dbReference type="Proteomes" id="UP001321473">
    <property type="component" value="Unassembled WGS sequence"/>
</dbReference>
<dbReference type="Pfam" id="PF00560">
    <property type="entry name" value="LRR_1"/>
    <property type="match status" value="2"/>
</dbReference>
<protein>
    <submittedName>
        <fullName evidence="3">Uncharacterized protein</fullName>
    </submittedName>
</protein>
<evidence type="ECO:0000313" key="3">
    <source>
        <dbReference type="EMBL" id="KAK8763570.1"/>
    </source>
</evidence>
<name>A0AAQ4DM80_AMBAM</name>
<dbReference type="InterPro" id="IPR050216">
    <property type="entry name" value="LRR_domain-containing"/>
</dbReference>
<dbReference type="PANTHER" id="PTHR48051">
    <property type="match status" value="1"/>
</dbReference>